<evidence type="ECO:0000313" key="2">
    <source>
        <dbReference type="EMBL" id="KAK1311189.1"/>
    </source>
</evidence>
<dbReference type="Pfam" id="PF10551">
    <property type="entry name" value="MULE"/>
    <property type="match status" value="1"/>
</dbReference>
<keyword evidence="3" id="KW-1185">Reference proteome</keyword>
<evidence type="ECO:0000259" key="1">
    <source>
        <dbReference type="Pfam" id="PF10551"/>
    </source>
</evidence>
<dbReference type="InterPro" id="IPR018289">
    <property type="entry name" value="MULE_transposase_dom"/>
</dbReference>
<evidence type="ECO:0000313" key="3">
    <source>
        <dbReference type="Proteomes" id="UP001180020"/>
    </source>
</evidence>
<reference evidence="2" key="1">
    <citation type="journal article" date="2023" name="Nat. Commun.">
        <title>Diploid and tetraploid genomes of Acorus and the evolution of monocots.</title>
        <authorList>
            <person name="Ma L."/>
            <person name="Liu K.W."/>
            <person name="Li Z."/>
            <person name="Hsiao Y.Y."/>
            <person name="Qi Y."/>
            <person name="Fu T."/>
            <person name="Tang G.D."/>
            <person name="Zhang D."/>
            <person name="Sun W.H."/>
            <person name="Liu D.K."/>
            <person name="Li Y."/>
            <person name="Chen G.Z."/>
            <person name="Liu X.D."/>
            <person name="Liao X.Y."/>
            <person name="Jiang Y.T."/>
            <person name="Yu X."/>
            <person name="Hao Y."/>
            <person name="Huang J."/>
            <person name="Zhao X.W."/>
            <person name="Ke S."/>
            <person name="Chen Y.Y."/>
            <person name="Wu W.L."/>
            <person name="Hsu J.L."/>
            <person name="Lin Y.F."/>
            <person name="Huang M.D."/>
            <person name="Li C.Y."/>
            <person name="Huang L."/>
            <person name="Wang Z.W."/>
            <person name="Zhao X."/>
            <person name="Zhong W.Y."/>
            <person name="Peng D.H."/>
            <person name="Ahmad S."/>
            <person name="Lan S."/>
            <person name="Zhang J.S."/>
            <person name="Tsai W.C."/>
            <person name="Van de Peer Y."/>
            <person name="Liu Z.J."/>
        </authorList>
    </citation>
    <scope>NUCLEOTIDE SEQUENCE</scope>
    <source>
        <strain evidence="2">CP</strain>
    </source>
</reference>
<organism evidence="2 3">
    <name type="scientific">Acorus calamus</name>
    <name type="common">Sweet flag</name>
    <dbReference type="NCBI Taxonomy" id="4465"/>
    <lineage>
        <taxon>Eukaryota</taxon>
        <taxon>Viridiplantae</taxon>
        <taxon>Streptophyta</taxon>
        <taxon>Embryophyta</taxon>
        <taxon>Tracheophyta</taxon>
        <taxon>Spermatophyta</taxon>
        <taxon>Magnoliopsida</taxon>
        <taxon>Liliopsida</taxon>
        <taxon>Acoraceae</taxon>
        <taxon>Acorus</taxon>
    </lineage>
</organism>
<reference evidence="2" key="2">
    <citation type="submission" date="2023-06" db="EMBL/GenBank/DDBJ databases">
        <authorList>
            <person name="Ma L."/>
            <person name="Liu K.-W."/>
            <person name="Li Z."/>
            <person name="Hsiao Y.-Y."/>
            <person name="Qi Y."/>
            <person name="Fu T."/>
            <person name="Tang G."/>
            <person name="Zhang D."/>
            <person name="Sun W.-H."/>
            <person name="Liu D.-K."/>
            <person name="Li Y."/>
            <person name="Chen G.-Z."/>
            <person name="Liu X.-D."/>
            <person name="Liao X.-Y."/>
            <person name="Jiang Y.-T."/>
            <person name="Yu X."/>
            <person name="Hao Y."/>
            <person name="Huang J."/>
            <person name="Zhao X.-W."/>
            <person name="Ke S."/>
            <person name="Chen Y.-Y."/>
            <person name="Wu W.-L."/>
            <person name="Hsu J.-L."/>
            <person name="Lin Y.-F."/>
            <person name="Huang M.-D."/>
            <person name="Li C.-Y."/>
            <person name="Huang L."/>
            <person name="Wang Z.-W."/>
            <person name="Zhao X."/>
            <person name="Zhong W.-Y."/>
            <person name="Peng D.-H."/>
            <person name="Ahmad S."/>
            <person name="Lan S."/>
            <person name="Zhang J.-S."/>
            <person name="Tsai W.-C."/>
            <person name="Van De Peer Y."/>
            <person name="Liu Z.-J."/>
        </authorList>
    </citation>
    <scope>NUCLEOTIDE SEQUENCE</scope>
    <source>
        <strain evidence="2">CP</strain>
        <tissue evidence="2">Leaves</tissue>
    </source>
</reference>
<dbReference type="PANTHER" id="PTHR31973:SF187">
    <property type="entry name" value="MUTATOR TRANSPOSASE MUDRA PROTEIN"/>
    <property type="match status" value="1"/>
</dbReference>
<sequence length="198" mass="22477">MTSFGCLQGCRPFIGLDGCHLKGRYKGILLSSTALDGNDSGETWRWFLKGLYEAIGMVEGLAFMSDMDKGFEAAVPIVYPSAEHHICVRHLYKKLQKEASRRASPSAAACQGWSRHQSGTATKSHYLTNNLSESYNAWINKARQLHIVELVDTIQGMDSNICEYHQFYKSTNSHKSTNEKKCESQWYYHSLICRRILD</sequence>
<dbReference type="AlphaFoldDB" id="A0AAV9EDE0"/>
<proteinExistence type="predicted"/>
<protein>
    <recommendedName>
        <fullName evidence="1">MULE transposase domain-containing protein</fullName>
    </recommendedName>
</protein>
<gene>
    <name evidence="2" type="ORF">QJS10_CPA08g00637</name>
</gene>
<comment type="caution">
    <text evidence="2">The sequence shown here is derived from an EMBL/GenBank/DDBJ whole genome shotgun (WGS) entry which is preliminary data.</text>
</comment>
<accession>A0AAV9EDE0</accession>
<dbReference type="PANTHER" id="PTHR31973">
    <property type="entry name" value="POLYPROTEIN, PUTATIVE-RELATED"/>
    <property type="match status" value="1"/>
</dbReference>
<name>A0AAV9EDE0_ACOCL</name>
<feature type="domain" description="MULE transposase" evidence="1">
    <location>
        <begin position="38"/>
        <end position="94"/>
    </location>
</feature>
<dbReference type="Proteomes" id="UP001180020">
    <property type="component" value="Unassembled WGS sequence"/>
</dbReference>
<dbReference type="EMBL" id="JAUJYO010000008">
    <property type="protein sequence ID" value="KAK1311189.1"/>
    <property type="molecule type" value="Genomic_DNA"/>
</dbReference>